<dbReference type="SUPFAM" id="SSF52413">
    <property type="entry name" value="UDP-glucose/GDP-mannose dehydrogenase C-terminal domain"/>
    <property type="match status" value="1"/>
</dbReference>
<dbReference type="SUPFAM" id="SSF51735">
    <property type="entry name" value="NAD(P)-binding Rossmann-fold domains"/>
    <property type="match status" value="1"/>
</dbReference>
<evidence type="ECO:0000259" key="4">
    <source>
        <dbReference type="SMART" id="SM00984"/>
    </source>
</evidence>
<dbReference type="PANTHER" id="PTHR43491:SF1">
    <property type="entry name" value="UDP-N-ACETYL-D-MANNOSAMINE DEHYDROGENASE"/>
    <property type="match status" value="1"/>
</dbReference>
<keyword evidence="2" id="KW-0520">NAD</keyword>
<dbReference type="PIRSF" id="PIRSF500136">
    <property type="entry name" value="UDP_ManNAc_DH"/>
    <property type="match status" value="1"/>
</dbReference>
<dbReference type="GO" id="GO:0000271">
    <property type="term" value="P:polysaccharide biosynthetic process"/>
    <property type="evidence" value="ECO:0007669"/>
    <property type="project" value="InterPro"/>
</dbReference>
<dbReference type="KEGG" id="cwo:Cwoe_1374"/>
<dbReference type="InterPro" id="IPR001732">
    <property type="entry name" value="UDP-Glc/GDP-Man_DH_N"/>
</dbReference>
<dbReference type="PIRSF" id="PIRSF000124">
    <property type="entry name" value="UDPglc_GDPman_dh"/>
    <property type="match status" value="1"/>
</dbReference>
<dbReference type="OrthoDB" id="5193947at2"/>
<dbReference type="InterPro" id="IPR036220">
    <property type="entry name" value="UDP-Glc/GDP-Man_DH_C_sf"/>
</dbReference>
<organism evidence="5 6">
    <name type="scientific">Conexibacter woesei (strain DSM 14684 / CCUG 47730 / CIP 108061 / JCM 11494 / NBRC 100937 / ID131577)</name>
    <dbReference type="NCBI Taxonomy" id="469383"/>
    <lineage>
        <taxon>Bacteria</taxon>
        <taxon>Bacillati</taxon>
        <taxon>Actinomycetota</taxon>
        <taxon>Thermoleophilia</taxon>
        <taxon>Solirubrobacterales</taxon>
        <taxon>Conexibacteraceae</taxon>
        <taxon>Conexibacter</taxon>
    </lineage>
</organism>
<accession>D3EYS9</accession>
<dbReference type="InterPro" id="IPR036291">
    <property type="entry name" value="NAD(P)-bd_dom_sf"/>
</dbReference>
<dbReference type="GO" id="GO:0051287">
    <property type="term" value="F:NAD binding"/>
    <property type="evidence" value="ECO:0007669"/>
    <property type="project" value="InterPro"/>
</dbReference>
<dbReference type="InterPro" id="IPR008927">
    <property type="entry name" value="6-PGluconate_DH-like_C_sf"/>
</dbReference>
<dbReference type="InterPro" id="IPR014026">
    <property type="entry name" value="UDP-Glc/GDP-Man_DH_dimer"/>
</dbReference>
<dbReference type="PANTHER" id="PTHR43491">
    <property type="entry name" value="UDP-N-ACETYL-D-MANNOSAMINE DEHYDROGENASE"/>
    <property type="match status" value="1"/>
</dbReference>
<dbReference type="GO" id="GO:0016628">
    <property type="term" value="F:oxidoreductase activity, acting on the CH-CH group of donors, NAD or NADP as acceptor"/>
    <property type="evidence" value="ECO:0007669"/>
    <property type="project" value="InterPro"/>
</dbReference>
<dbReference type="SUPFAM" id="SSF48179">
    <property type="entry name" value="6-phosphogluconate dehydrogenase C-terminal domain-like"/>
    <property type="match status" value="1"/>
</dbReference>
<comment type="similarity">
    <text evidence="3">Belongs to the UDP-glucose/GDP-mannose dehydrogenase family.</text>
</comment>
<name>D3EYS9_CONWI</name>
<dbReference type="InterPro" id="IPR014027">
    <property type="entry name" value="UDP-Glc/GDP-Man_DH_C"/>
</dbReference>
<dbReference type="Pfam" id="PF03720">
    <property type="entry name" value="UDPG_MGDP_dh_C"/>
    <property type="match status" value="1"/>
</dbReference>
<dbReference type="STRING" id="469383.Cwoe_1374"/>
<evidence type="ECO:0000256" key="3">
    <source>
        <dbReference type="PIRNR" id="PIRNR000124"/>
    </source>
</evidence>
<dbReference type="GO" id="GO:0016616">
    <property type="term" value="F:oxidoreductase activity, acting on the CH-OH group of donors, NAD or NADP as acceptor"/>
    <property type="evidence" value="ECO:0007669"/>
    <property type="project" value="InterPro"/>
</dbReference>
<dbReference type="InterPro" id="IPR028359">
    <property type="entry name" value="UDP_ManNAc/GlcNAc_DH"/>
</dbReference>
<dbReference type="EMBL" id="CP001854">
    <property type="protein sequence ID" value="ADB49803.1"/>
    <property type="molecule type" value="Genomic_DNA"/>
</dbReference>
<dbReference type="InterPro" id="IPR017476">
    <property type="entry name" value="UDP-Glc/GDP-Man"/>
</dbReference>
<dbReference type="RefSeq" id="WP_012932854.1">
    <property type="nucleotide sequence ID" value="NC_013739.1"/>
</dbReference>
<dbReference type="Pfam" id="PF03721">
    <property type="entry name" value="UDPG_MGDP_dh_N"/>
    <property type="match status" value="1"/>
</dbReference>
<dbReference type="HOGENOM" id="CLU_023810_0_1_11"/>
<dbReference type="Proteomes" id="UP000008229">
    <property type="component" value="Chromosome"/>
</dbReference>
<dbReference type="eggNOG" id="COG0677">
    <property type="taxonomic scope" value="Bacteria"/>
</dbReference>
<reference evidence="5 6" key="1">
    <citation type="journal article" date="2010" name="Stand. Genomic Sci.">
        <title>Complete genome sequence of Conexibacter woesei type strain (ID131577).</title>
        <authorList>
            <person name="Pukall R."/>
            <person name="Lapidus A."/>
            <person name="Glavina Del Rio T."/>
            <person name="Copeland A."/>
            <person name="Tice H."/>
            <person name="Cheng J.-F."/>
            <person name="Lucas S."/>
            <person name="Chen F."/>
            <person name="Nolan M."/>
            <person name="Bruce D."/>
            <person name="Goodwin L."/>
            <person name="Pitluck S."/>
            <person name="Mavromatis K."/>
            <person name="Ivanova N."/>
            <person name="Ovchinnikova G."/>
            <person name="Pati A."/>
            <person name="Chen A."/>
            <person name="Palaniappan K."/>
            <person name="Land M."/>
            <person name="Hauser L."/>
            <person name="Chang Y.-J."/>
            <person name="Jeffries C.D."/>
            <person name="Chain P."/>
            <person name="Meincke L."/>
            <person name="Sims D."/>
            <person name="Brettin T."/>
            <person name="Detter J.C."/>
            <person name="Rohde M."/>
            <person name="Goeker M."/>
            <person name="Bristow J."/>
            <person name="Eisen J.A."/>
            <person name="Markowitz V."/>
            <person name="Kyrpides N.C."/>
            <person name="Klenk H.-P."/>
            <person name="Hugenholtz P."/>
        </authorList>
    </citation>
    <scope>NUCLEOTIDE SEQUENCE [LARGE SCALE GENOMIC DNA]</scope>
    <source>
        <strain evidence="6">DSM 14684 / CIP 108061 / JCM 11494 / NBRC 100937 / ID131577</strain>
    </source>
</reference>
<evidence type="ECO:0000256" key="1">
    <source>
        <dbReference type="ARBA" id="ARBA00023002"/>
    </source>
</evidence>
<dbReference type="AlphaFoldDB" id="D3EYS9"/>
<dbReference type="Pfam" id="PF00984">
    <property type="entry name" value="UDPG_MGDP_dh"/>
    <property type="match status" value="1"/>
</dbReference>
<evidence type="ECO:0000313" key="5">
    <source>
        <dbReference type="EMBL" id="ADB49803.1"/>
    </source>
</evidence>
<feature type="domain" description="UDP-glucose/GDP-mannose dehydrogenase C-terminal" evidence="4">
    <location>
        <begin position="335"/>
        <end position="421"/>
    </location>
</feature>
<protein>
    <submittedName>
        <fullName evidence="5">Nucleotide sugar dehydrogenase</fullName>
    </submittedName>
</protein>
<keyword evidence="1" id="KW-0560">Oxidoreductase</keyword>
<dbReference type="NCBIfam" id="TIGR03026">
    <property type="entry name" value="NDP-sugDHase"/>
    <property type="match status" value="1"/>
</dbReference>
<proteinExistence type="inferred from homology"/>
<dbReference type="Gene3D" id="3.40.50.720">
    <property type="entry name" value="NAD(P)-binding Rossmann-like Domain"/>
    <property type="match status" value="2"/>
</dbReference>
<reference evidence="6" key="2">
    <citation type="submission" date="2010-01" db="EMBL/GenBank/DDBJ databases">
        <title>The complete genome of Conexibacter woesei DSM 14684.</title>
        <authorList>
            <consortium name="US DOE Joint Genome Institute (JGI-PGF)"/>
            <person name="Lucas S."/>
            <person name="Copeland A."/>
            <person name="Lapidus A."/>
            <person name="Glavina del Rio T."/>
            <person name="Dalin E."/>
            <person name="Tice H."/>
            <person name="Bruce D."/>
            <person name="Goodwin L."/>
            <person name="Pitluck S."/>
            <person name="Kyrpides N."/>
            <person name="Mavromatis K."/>
            <person name="Ivanova N."/>
            <person name="Mikhailova N."/>
            <person name="Chertkov O."/>
            <person name="Brettin T."/>
            <person name="Detter J.C."/>
            <person name="Han C."/>
            <person name="Larimer F."/>
            <person name="Land M."/>
            <person name="Hauser L."/>
            <person name="Markowitz V."/>
            <person name="Cheng J.-F."/>
            <person name="Hugenholtz P."/>
            <person name="Woyke T."/>
            <person name="Wu D."/>
            <person name="Pukall R."/>
            <person name="Steenblock K."/>
            <person name="Schneider S."/>
            <person name="Klenk H.-P."/>
            <person name="Eisen J.A."/>
        </authorList>
    </citation>
    <scope>NUCLEOTIDE SEQUENCE [LARGE SCALE GENOMIC DNA]</scope>
    <source>
        <strain evidence="6">DSM 14684 / CIP 108061 / JCM 11494 / NBRC 100937 / ID131577</strain>
    </source>
</reference>
<dbReference type="SMART" id="SM00984">
    <property type="entry name" value="UDPG_MGDP_dh_C"/>
    <property type="match status" value="1"/>
</dbReference>
<sequence length="433" mass="45115">MPEARALTVDPAPLAPPAAPTVAVVGLGYVGLPTALALHDAGTPVIGIDVSEQRLVAIRAADVDLPAGDADRLGGALDGGGLRLSSIPAAVAAADAVIVCVPTPVDAQRRPDPRALRAACANVVANARPGQTIVLTSTTYVGSTRELLLDPLAERELHAGEDVFVAFAPERILPGDPTVEQRTVPRVVGGATPRCAERAAELLQPTAGLIHRVSSLEAAELTKLYENTFRAVNLAFANEMASVSTHLGLDPVEIVDAAATKPYGFLAHYPGPGVGGHCIPVDPHYLLDPLHGDGLRAPIAEAAMIAIAERPGQVAARALALLRERAVSWDEATALVVGMAYKPGVADARESPGLEIAELLREAGVDVACHDPRVAQVRFADGTVLRSVPRPTAGMFDVVVVTALHGGERAWLADCDNVLDATYRLPFGNRTLV</sequence>
<gene>
    <name evidence="5" type="ordered locus">Cwoe_1374</name>
</gene>
<evidence type="ECO:0000313" key="6">
    <source>
        <dbReference type="Proteomes" id="UP000008229"/>
    </source>
</evidence>
<keyword evidence="6" id="KW-1185">Reference proteome</keyword>
<evidence type="ECO:0000256" key="2">
    <source>
        <dbReference type="ARBA" id="ARBA00023027"/>
    </source>
</evidence>